<dbReference type="InterPro" id="IPR041078">
    <property type="entry name" value="Plavaka"/>
</dbReference>
<protein>
    <submittedName>
        <fullName evidence="1">Uncharacterized protein</fullName>
    </submittedName>
</protein>
<proteinExistence type="predicted"/>
<dbReference type="Proteomes" id="UP000030669">
    <property type="component" value="Unassembled WGS sequence"/>
</dbReference>
<dbReference type="Pfam" id="PF18759">
    <property type="entry name" value="Plavaka"/>
    <property type="match status" value="2"/>
</dbReference>
<keyword evidence="2" id="KW-1185">Reference proteome</keyword>
<dbReference type="HOGENOM" id="CLU_006344_4_2_1"/>
<organism evidence="1 2">
    <name type="scientific">Gloeophyllum trabeum (strain ATCC 11539 / FP-39264 / Madison 617)</name>
    <name type="common">Brown rot fungus</name>
    <dbReference type="NCBI Taxonomy" id="670483"/>
    <lineage>
        <taxon>Eukaryota</taxon>
        <taxon>Fungi</taxon>
        <taxon>Dikarya</taxon>
        <taxon>Basidiomycota</taxon>
        <taxon>Agaricomycotina</taxon>
        <taxon>Agaricomycetes</taxon>
        <taxon>Gloeophyllales</taxon>
        <taxon>Gloeophyllaceae</taxon>
        <taxon>Gloeophyllum</taxon>
    </lineage>
</organism>
<dbReference type="GeneID" id="19302894"/>
<evidence type="ECO:0000313" key="1">
    <source>
        <dbReference type="EMBL" id="EPQ50355.1"/>
    </source>
</evidence>
<gene>
    <name evidence="1" type="ORF">GLOTRDRAFT_134022</name>
</gene>
<dbReference type="OMA" id="MASHIHI"/>
<dbReference type="AlphaFoldDB" id="S7R7K1"/>
<dbReference type="eggNOG" id="ENOG502SHSB">
    <property type="taxonomic scope" value="Eukaryota"/>
</dbReference>
<dbReference type="EMBL" id="KB469317">
    <property type="protein sequence ID" value="EPQ50355.1"/>
    <property type="molecule type" value="Genomic_DNA"/>
</dbReference>
<dbReference type="RefSeq" id="XP_007871189.1">
    <property type="nucleotide sequence ID" value="XM_007872998.1"/>
</dbReference>
<evidence type="ECO:0000313" key="2">
    <source>
        <dbReference type="Proteomes" id="UP000030669"/>
    </source>
</evidence>
<sequence>MSTYHQTRDRTRPSFDSSYKFFKKVDEFPTGPEWTCEILEATGDQRDEKGLFMTEKLEVWHRNPVECIKDLIGNPAFREVLAYVPEWVYADRQGRKRVIDEAWTADWWLETQKKLPSGAVIAPIILASDKTQLSLHSGDKAAWPVYLTIGNIAKHVHHQPSAHATVLIGYIPTSKLECFTEKYRSLAGYRLFHDFLHDQATTAIILERKVNEIEDSRFESQGLHPIWKLFWVDLPFTDIFACFTPDILHQLHKGIFKDHLVNWICDLASNEEIDARFKAMMGYPGLRHFAKGISSISQWTGNEHCQMTRVVVAIYFIYYAQYQRHTSETLALMQQALDGFHQLKDIFIDYLVRKDFNIPKFHALLHYIDTIHALGTADEYTTELPEHLHIEYAKKAYHASNKKDYEIQMAKWLQRQDAMARRTLYIDWVTGKLDLNSVTSASRSNHNSDVNEDDKDDYQEDYRLLRIAGSRDALTTPEEVGCIRVARKCPYPATHVDRLEHEYGVVEFIPALQTFLAESCPSLKITPNRSDVFDVYKTAQIHLPPSYHLPDSKVRYTQIHAIPSQKARDARKSDKPSRFDLILAIENRDVHKTDPRGIHGLRVAEVRVIFTLPPELGGMGDQEPLVYVRWFRPLQSVDPMSGMFRLVRSTHQS</sequence>
<accession>S7R7K1</accession>
<reference evidence="1 2" key="1">
    <citation type="journal article" date="2012" name="Science">
        <title>The Paleozoic origin of enzymatic lignin decomposition reconstructed from 31 fungal genomes.</title>
        <authorList>
            <person name="Floudas D."/>
            <person name="Binder M."/>
            <person name="Riley R."/>
            <person name="Barry K."/>
            <person name="Blanchette R.A."/>
            <person name="Henrissat B."/>
            <person name="Martinez A.T."/>
            <person name="Otillar R."/>
            <person name="Spatafora J.W."/>
            <person name="Yadav J.S."/>
            <person name="Aerts A."/>
            <person name="Benoit I."/>
            <person name="Boyd A."/>
            <person name="Carlson A."/>
            <person name="Copeland A."/>
            <person name="Coutinho P.M."/>
            <person name="de Vries R.P."/>
            <person name="Ferreira P."/>
            <person name="Findley K."/>
            <person name="Foster B."/>
            <person name="Gaskell J."/>
            <person name="Glotzer D."/>
            <person name="Gorecki P."/>
            <person name="Heitman J."/>
            <person name="Hesse C."/>
            <person name="Hori C."/>
            <person name="Igarashi K."/>
            <person name="Jurgens J.A."/>
            <person name="Kallen N."/>
            <person name="Kersten P."/>
            <person name="Kohler A."/>
            <person name="Kuees U."/>
            <person name="Kumar T.K.A."/>
            <person name="Kuo A."/>
            <person name="LaButti K."/>
            <person name="Larrondo L.F."/>
            <person name="Lindquist E."/>
            <person name="Ling A."/>
            <person name="Lombard V."/>
            <person name="Lucas S."/>
            <person name="Lundell T."/>
            <person name="Martin R."/>
            <person name="McLaughlin D.J."/>
            <person name="Morgenstern I."/>
            <person name="Morin E."/>
            <person name="Murat C."/>
            <person name="Nagy L.G."/>
            <person name="Nolan M."/>
            <person name="Ohm R.A."/>
            <person name="Patyshakuliyeva A."/>
            <person name="Rokas A."/>
            <person name="Ruiz-Duenas F.J."/>
            <person name="Sabat G."/>
            <person name="Salamov A."/>
            <person name="Samejima M."/>
            <person name="Schmutz J."/>
            <person name="Slot J.C."/>
            <person name="St John F."/>
            <person name="Stenlid J."/>
            <person name="Sun H."/>
            <person name="Sun S."/>
            <person name="Syed K."/>
            <person name="Tsang A."/>
            <person name="Wiebenga A."/>
            <person name="Young D."/>
            <person name="Pisabarro A."/>
            <person name="Eastwood D.C."/>
            <person name="Martin F."/>
            <person name="Cullen D."/>
            <person name="Grigoriev I.V."/>
            <person name="Hibbett D.S."/>
        </authorList>
    </citation>
    <scope>NUCLEOTIDE SEQUENCE [LARGE SCALE GENOMIC DNA]</scope>
    <source>
        <strain evidence="1 2">ATCC 11539</strain>
    </source>
</reference>
<dbReference type="KEGG" id="gtr:GLOTRDRAFT_134022"/>
<dbReference type="STRING" id="670483.S7R7K1"/>
<name>S7R7K1_GLOTA</name>
<dbReference type="OrthoDB" id="2576233at2759"/>